<reference evidence="1" key="1">
    <citation type="submission" date="2024-12" db="EMBL/GenBank/DDBJ databases">
        <authorList>
            <person name="Wu N."/>
        </authorList>
    </citation>
    <scope>NUCLEOTIDE SEQUENCE</scope>
    <source>
        <strain evidence="1">P15</strain>
    </source>
</reference>
<dbReference type="Proteomes" id="UP001631969">
    <property type="component" value="Unassembled WGS sequence"/>
</dbReference>
<comment type="caution">
    <text evidence="1">The sequence shown here is derived from an EMBL/GenBank/DDBJ whole genome shotgun (WGS) entry which is preliminary data.</text>
</comment>
<accession>A0ACC7NXD5</accession>
<organism evidence="1 2">
    <name type="scientific">Paenibacillus mesotrionivorans</name>
    <dbReference type="NCBI Taxonomy" id="3160968"/>
    <lineage>
        <taxon>Bacteria</taxon>
        <taxon>Bacillati</taxon>
        <taxon>Bacillota</taxon>
        <taxon>Bacilli</taxon>
        <taxon>Bacillales</taxon>
        <taxon>Paenibacillaceae</taxon>
        <taxon>Paenibacillus</taxon>
    </lineage>
</organism>
<evidence type="ECO:0000313" key="2">
    <source>
        <dbReference type="Proteomes" id="UP001631969"/>
    </source>
</evidence>
<proteinExistence type="predicted"/>
<protein>
    <submittedName>
        <fullName evidence="1">Glycerophosphodiester phosphodiesterase family protein</fullName>
    </submittedName>
</protein>
<sequence length="1817" mass="196514">MMKRLARLMCLFLVTAMLAGLVEPALSLPEVHAAEARPELTVSRTVYAPVIDGSLDESIWSVSQPLPVHAGEGAFQDARFGVLWDNTYLYVGVKADDSTLINDPSAGYWFDQDNINIFLDPTMHRSGPFVNGDMQLGFVYRPGSMTPEFHFGSALNNHSGKDEKRILRAIRQTGTGWNLEVAIPWDMLGFDPITTKQLGMNIGVTDRYDDGSAKAVKSRNSYWSAFGSATFWNDTTGYGTLVLSETPAAGTVSQVLLEEDFEQVPAGELPVGWISDVNAGSPAFSVVEDTYGNRRLAFSGSASGKQSRAIAPVQGDNYMIETDLRFEKVLDSARWASLMFRVPSEGKPPYNQMAVRQDGRYEFAYRTASGGWQVPEKGNWSQALAVGGDYTLKVRVYGSNIQEFIKAKDDPEYTKLLDMNVSGANAAYLNEAGKVGLQVDQSQVSFDNLKVTRITADRLDLSVPASVEALTGPLTVTGAVYYSDGILQSPLPGKLKLYSSDESVLAVRSNLAYPVGAGSAELKLVYENLELTRTVAVTPSTVGAQATAIRHTPGYVLADAGTSLSLHDMVFNADFTDFSTKDIRGDAATWTASQDSGVTITNGTVTAASQGVYPLTVKKDAASTQVLLVVKNPGDSEYVLYEENFDGIADGTMPEGWSRKEGTTASKAAVQQGAFVLDALAAPDNPSRVLLPDYLGLFGNYKIEADTTHLAANDAARWSSIMYRVQNNDYPYYQMAVRQGATAINGVEFAERTAANGWNVMEKGSFEESLDSGKLYHYTVKAKDSRVQQFIDDKLIVDTDVATLYSKGRIGIQANGSKMKLDNVKVTLQLDPLPPMAADRFARIASPDTGIAMAPSVVTEITGAGQLAALAEPNLPATVILHVGKGLKVTDPTGTQELGELPAILESLQFRMIPAFYVHDADTAVELTDYLTAHKIEDSFIIADAGHQELVKEARQRYKRTQGVIDYRKAAGLSDEALMDIRKETTRNGAKIALMPQSFITKERTNYLQLRAIVVWGAAETSAAAPALPMHKLITAGVNGIVTASPEQAYGAYKVYSHGTTLIRKPYIIGHRGLPTMSPENTIESNKLALDYGSDFIENDIYLSKDGHLVILHDGSLERTTNGSGNVTQYTLEELKKLNANKSFPVGYDYVQIPTFLEQIELVKERNAMLMAEIKQTDTNAVVDAYVKLIEKTDSEAYIDSMSFSPDRLAYLSQIMPDMPTGLLVNSISSNESNPTKSVRDALAQVQGLNATFDVGYYGIGKNFLEAAQHRGLIVSPWTINSKNDLMNLFKLGVFGLTTDYAHWAGDWADSIKPEQETYKLDVNGKANLSAILTAYKGTQTEIVPELVWLDGQKHVAVNGTEVTALNSGTAHVLLRYTATLDDSSTYDLYSVPVTIQVAGAPDDSSPEEPGSPEQPSGTPSPEATPPVQPANTVEAKDGKVEAAALEKALATHSQVEIKLDGSSLAIPASGLLEAANQSGKQLVINGADAAYHLPLSVLKLDDLARDLGSNVDDVTLHVSIRKLNEAETTGLNQALALTGGMLAVEPLDFEVKASASNGKTVKLTFGSDYITREMTVQKTVDPRKATAAWYSPEWGGLRFVPSLFSVKDGKSVVEIKRPGNSVYTIVEHDFRFADMTGHWAAKDVELLANKLIVEGTGNGSFEGDRTITRAEFAALLVRALGLSPVAASSTFKDVAAEAWYSRDVATAVASGLINGYDDGTFRPDRVITREELAAMTMRALAVTGTGKGAVEDLNVLKPYTDSAQIIWAKEEIASAIGLGLMNGTTDTTLSPQGTATRAESAAMLKRLLAKARFINE</sequence>
<name>A0ACC7NXD5_9BACL</name>
<gene>
    <name evidence="1" type="ORF">ACI1P1_14175</name>
</gene>
<keyword evidence="2" id="KW-1185">Reference proteome</keyword>
<dbReference type="EMBL" id="JBJURJ010000008">
    <property type="protein sequence ID" value="MFM9329436.1"/>
    <property type="molecule type" value="Genomic_DNA"/>
</dbReference>
<evidence type="ECO:0000313" key="1">
    <source>
        <dbReference type="EMBL" id="MFM9329436.1"/>
    </source>
</evidence>